<proteinExistence type="predicted"/>
<dbReference type="AlphaFoldDB" id="A0A2B7ZAJ0"/>
<sequence>MAQLSAITLFDLPTELLLQITKSLDYPSRLALSQTNLFFRSMVTVEQPTTSEQMGYFSCSRCLKLRFRGAFADKQVKAKRGKGHIESDRRFCLDCGVKKGIYQPGQNIVINGYTRFVCALCRQMCGSGLYCALCGGCQRCLERRRTKLNSQLGTSTRSNNVERNCPRCSTPYTHLEASEPECDDTKLISMLQNLPWSLKMTGFQENFGMMASPEWYEEDIAHGNF</sequence>
<dbReference type="InterPro" id="IPR036047">
    <property type="entry name" value="F-box-like_dom_sf"/>
</dbReference>
<comment type="caution">
    <text evidence="2">The sequence shown here is derived from an EMBL/GenBank/DDBJ whole genome shotgun (WGS) entry which is preliminary data.</text>
</comment>
<evidence type="ECO:0000313" key="2">
    <source>
        <dbReference type="EMBL" id="PGH30986.1"/>
    </source>
</evidence>
<feature type="domain" description="F-box" evidence="1">
    <location>
        <begin position="6"/>
        <end position="43"/>
    </location>
</feature>
<gene>
    <name evidence="2" type="ORF">GX50_06228</name>
</gene>
<accession>A0A2B7ZAJ0</accession>
<dbReference type="Pfam" id="PF00646">
    <property type="entry name" value="F-box"/>
    <property type="match status" value="1"/>
</dbReference>
<dbReference type="Proteomes" id="UP000226031">
    <property type="component" value="Unassembled WGS sequence"/>
</dbReference>
<keyword evidence="3" id="KW-1185">Reference proteome</keyword>
<organism evidence="2 3">
    <name type="scientific">[Emmonsia] crescens</name>
    <dbReference type="NCBI Taxonomy" id="73230"/>
    <lineage>
        <taxon>Eukaryota</taxon>
        <taxon>Fungi</taxon>
        <taxon>Dikarya</taxon>
        <taxon>Ascomycota</taxon>
        <taxon>Pezizomycotina</taxon>
        <taxon>Eurotiomycetes</taxon>
        <taxon>Eurotiomycetidae</taxon>
        <taxon>Onygenales</taxon>
        <taxon>Ajellomycetaceae</taxon>
        <taxon>Emergomyces</taxon>
    </lineage>
</organism>
<evidence type="ECO:0000259" key="1">
    <source>
        <dbReference type="PROSITE" id="PS50181"/>
    </source>
</evidence>
<reference evidence="2 3" key="1">
    <citation type="submission" date="2017-10" db="EMBL/GenBank/DDBJ databases">
        <title>Comparative genomics in systemic dimorphic fungi from Ajellomycetaceae.</title>
        <authorList>
            <person name="Munoz J.F."/>
            <person name="Mcewen J.G."/>
            <person name="Clay O.K."/>
            <person name="Cuomo C.A."/>
        </authorList>
    </citation>
    <scope>NUCLEOTIDE SEQUENCE [LARGE SCALE GENOMIC DNA]</scope>
    <source>
        <strain evidence="2 3">UAMH4076</strain>
    </source>
</reference>
<protein>
    <recommendedName>
        <fullName evidence="1">F-box domain-containing protein</fullName>
    </recommendedName>
</protein>
<dbReference type="InterPro" id="IPR001810">
    <property type="entry name" value="F-box_dom"/>
</dbReference>
<name>A0A2B7ZAJ0_9EURO</name>
<dbReference type="PROSITE" id="PS50181">
    <property type="entry name" value="FBOX"/>
    <property type="match status" value="1"/>
</dbReference>
<dbReference type="EMBL" id="PDND01000146">
    <property type="protein sequence ID" value="PGH30986.1"/>
    <property type="molecule type" value="Genomic_DNA"/>
</dbReference>
<dbReference type="CDD" id="cd09917">
    <property type="entry name" value="F-box_SF"/>
    <property type="match status" value="1"/>
</dbReference>
<evidence type="ECO:0000313" key="3">
    <source>
        <dbReference type="Proteomes" id="UP000226031"/>
    </source>
</evidence>
<dbReference type="SUPFAM" id="SSF81383">
    <property type="entry name" value="F-box domain"/>
    <property type="match status" value="1"/>
</dbReference>